<dbReference type="GO" id="GO:0005737">
    <property type="term" value="C:cytoplasm"/>
    <property type="evidence" value="ECO:0007669"/>
    <property type="project" value="TreeGrafter"/>
</dbReference>
<feature type="compositionally biased region" description="Low complexity" evidence="8">
    <location>
        <begin position="781"/>
        <end position="806"/>
    </location>
</feature>
<evidence type="ECO:0000256" key="3">
    <source>
        <dbReference type="ARBA" id="ARBA00022679"/>
    </source>
</evidence>
<feature type="region of interest" description="Disordered" evidence="8">
    <location>
        <begin position="570"/>
        <end position="701"/>
    </location>
</feature>
<feature type="compositionally biased region" description="Polar residues" evidence="8">
    <location>
        <begin position="807"/>
        <end position="824"/>
    </location>
</feature>
<sequence>MTTALAASLTVPDKPVSPPPKRDHRISAPVPSASWTDFSNLSPTSARARIYARRQSRQAQAVLQDESTVQADHSISTSSQRSPPITSDLPVRKDSRKTPPNSAPRSKHSPNASHDILKHFAPKDFSHLPPSPSSASINQFLRGSSSTNNFSGSNSTGNFGALAAGVTASPSMTTFAAATTPSKNQAPLSKSAIDAETAEALRKLDGLGSTPVRKTVRNKSSSGVMSASSRPGTPAGKSKPAAVQDKPKPISNHTSPLDHWVDLADEVPAIPTRGRLVHPPDISDKRESSSSTSYVGTPNSRDSQSLPTTSTTPSSSGKDKAARRGSAGSEASVHSEIDVAEGTVPPVPPLPKSFTVIRQPSAPLESPEISSPSSVPSDSGRPRQMSKKWSFSSALNLRLHKESSPSSSPGPPDESKSPKTTWSDVNNPPSDEGSRSSTTPVAGNLSAPLPKPGQPPKRSTPSSIPFFRRTSSSSIPKNTEKASESATSMPPPGSTSRTNSNGNVRKSVLGMSIPAMLRGNSRRNVSQQIYPSTLEPAVEIQPGTTHFASSGWNGRKRGKALSISDDTPVKIPVSLHAPDPTATRVRLDSHSSSQSNRSDMTAVPKNGLPSIMGSPALRQPSSNSSLRERNAPSATPTKIPRLRPAESPRGSMPPPQFTRGSSMTMSFRTSSNSMSEFGSMNGGQYAPRQQTSTTSGSHRSHLLAPMSARAEARRPEKSNEALLRHVSGQVVPPSRRNLPLPPSSVAAPTASSIAKRASRELRSDNRVGTSSGPHTPSENTSPIKPSKSLHSKLSIPSSSRLPTSSSVGASSSRNTSLVAESPSVSPGEDDETQADAEMAAYVKRRQARHASGKKEDLSDISGFPDDISPSPALTQREFISKRLAKMSDYERKEVLDFDQIFYSPPSRISRPAQGNGSIYNHGYDDERGDYLVVPGDHLCYRYEVVGILGKGSFGQVVQCRDHKTGGSVAIKIIRNKKRFHTQALVEVKILQQLVEWDPEDRHYMVRMTDHFYFRGHLCIVTEMLSINLYELIKANQFSGFSTVLIRRFTAQMLSSLQLMRSHRIVHCDLKPENILLCHPCKSAIKVIDFGSSCLETEKVYTYIQSRFYRSPEVILGMNYAMAIDMWSLGCILAELYTGVPIFPGENEHEQLACIMEVLGVPERYIIEKASRRKLFFDATGAPRPFVNAKGKRRRPGSKTLASVLKCDDELFVDFIAKCLTWDPDKRLKPQPALRHPWILAGRRRQAPAIPVPTPSSRGARYGGKSSLLISPPTPLMARPGQMSANAPAPRYGHSVKEVNMPSSSSSSRIGQIRNNAFGVSGLWGGRLTDVPDTSKGQHRMSREDIHCRH</sequence>
<evidence type="ECO:0000256" key="2">
    <source>
        <dbReference type="ARBA" id="ARBA00022527"/>
    </source>
</evidence>
<evidence type="ECO:0000256" key="4">
    <source>
        <dbReference type="ARBA" id="ARBA00022741"/>
    </source>
</evidence>
<protein>
    <recommendedName>
        <fullName evidence="9">Protein kinase domain-containing protein</fullName>
    </recommendedName>
</protein>
<evidence type="ECO:0000256" key="5">
    <source>
        <dbReference type="ARBA" id="ARBA00022777"/>
    </source>
</evidence>
<dbReference type="Proteomes" id="UP001182556">
    <property type="component" value="Unassembled WGS sequence"/>
</dbReference>
<evidence type="ECO:0000256" key="6">
    <source>
        <dbReference type="ARBA" id="ARBA00022840"/>
    </source>
</evidence>
<keyword evidence="2" id="KW-0723">Serine/threonine-protein kinase</keyword>
<name>A0AAD9FMM8_PAPLA</name>
<dbReference type="SMART" id="SM00220">
    <property type="entry name" value="S_TKc"/>
    <property type="match status" value="1"/>
</dbReference>
<feature type="domain" description="Protein kinase" evidence="9">
    <location>
        <begin position="942"/>
        <end position="1238"/>
    </location>
</feature>
<dbReference type="FunFam" id="3.30.200.20:FF:000087">
    <property type="entry name" value="Dual specificity tyrosine-phosphorylation-regulated kinase 1A"/>
    <property type="match status" value="1"/>
</dbReference>
<feature type="region of interest" description="Disordered" evidence="8">
    <location>
        <begin position="1"/>
        <end position="113"/>
    </location>
</feature>
<feature type="compositionally biased region" description="Polar residues" evidence="8">
    <location>
        <begin position="98"/>
        <end position="112"/>
    </location>
</feature>
<keyword evidence="5" id="KW-0418">Kinase</keyword>
<feature type="binding site" evidence="7">
    <location>
        <position position="971"/>
    </location>
    <ligand>
        <name>ATP</name>
        <dbReference type="ChEBI" id="CHEBI:30616"/>
    </ligand>
</feature>
<evidence type="ECO:0000256" key="1">
    <source>
        <dbReference type="ARBA" id="ARBA00008867"/>
    </source>
</evidence>
<feature type="compositionally biased region" description="Polar residues" evidence="8">
    <location>
        <begin position="658"/>
        <end position="678"/>
    </location>
</feature>
<evidence type="ECO:0000259" key="9">
    <source>
        <dbReference type="PROSITE" id="PS50011"/>
    </source>
</evidence>
<dbReference type="GO" id="GO:0004674">
    <property type="term" value="F:protein serine/threonine kinase activity"/>
    <property type="evidence" value="ECO:0007669"/>
    <property type="project" value="UniProtKB-KW"/>
</dbReference>
<keyword evidence="3" id="KW-0808">Transferase</keyword>
<feature type="compositionally biased region" description="Polar residues" evidence="8">
    <location>
        <begin position="484"/>
        <end position="504"/>
    </location>
</feature>
<evidence type="ECO:0000313" key="11">
    <source>
        <dbReference type="Proteomes" id="UP001182556"/>
    </source>
</evidence>
<dbReference type="Gene3D" id="1.10.510.10">
    <property type="entry name" value="Transferase(Phosphotransferase) domain 1"/>
    <property type="match status" value="1"/>
</dbReference>
<evidence type="ECO:0000256" key="7">
    <source>
        <dbReference type="PROSITE-ProRule" id="PRU10141"/>
    </source>
</evidence>
<evidence type="ECO:0000256" key="8">
    <source>
        <dbReference type="SAM" id="MobiDB-lite"/>
    </source>
</evidence>
<reference evidence="10" key="1">
    <citation type="submission" date="2023-02" db="EMBL/GenBank/DDBJ databases">
        <title>Identification and recombinant expression of a fungal hydrolase from Papiliotrema laurentii that hydrolyzes apple cutin and clears colloidal polyester polyurethane.</title>
        <authorList>
            <consortium name="DOE Joint Genome Institute"/>
            <person name="Roman V.A."/>
            <person name="Bojanowski C."/>
            <person name="Crable B.R."/>
            <person name="Wagner D.N."/>
            <person name="Hung C.S."/>
            <person name="Nadeau L.J."/>
            <person name="Schratz L."/>
            <person name="Haridas S."/>
            <person name="Pangilinan J."/>
            <person name="Lipzen A."/>
            <person name="Na H."/>
            <person name="Yan M."/>
            <person name="Ng V."/>
            <person name="Grigoriev I.V."/>
            <person name="Spatafora J.W."/>
            <person name="Barlow D."/>
            <person name="Biffinger J."/>
            <person name="Kelley-Loughnane N."/>
            <person name="Varaljay V.A."/>
            <person name="Crookes-Goodson W.J."/>
        </authorList>
    </citation>
    <scope>NUCLEOTIDE SEQUENCE</scope>
    <source>
        <strain evidence="10">5307AH</strain>
    </source>
</reference>
<dbReference type="EMBL" id="JAODAN010000009">
    <property type="protein sequence ID" value="KAK1922184.1"/>
    <property type="molecule type" value="Genomic_DNA"/>
</dbReference>
<feature type="region of interest" description="Disordered" evidence="8">
    <location>
        <begin position="1323"/>
        <end position="1349"/>
    </location>
</feature>
<dbReference type="GO" id="GO:0005856">
    <property type="term" value="C:cytoskeleton"/>
    <property type="evidence" value="ECO:0007669"/>
    <property type="project" value="TreeGrafter"/>
</dbReference>
<feature type="compositionally biased region" description="Polar residues" evidence="8">
    <location>
        <begin position="218"/>
        <end position="231"/>
    </location>
</feature>
<feature type="compositionally biased region" description="Polar residues" evidence="8">
    <location>
        <begin position="420"/>
        <end position="441"/>
    </location>
</feature>
<organism evidence="10 11">
    <name type="scientific">Papiliotrema laurentii</name>
    <name type="common">Cryptococcus laurentii</name>
    <dbReference type="NCBI Taxonomy" id="5418"/>
    <lineage>
        <taxon>Eukaryota</taxon>
        <taxon>Fungi</taxon>
        <taxon>Dikarya</taxon>
        <taxon>Basidiomycota</taxon>
        <taxon>Agaricomycotina</taxon>
        <taxon>Tremellomycetes</taxon>
        <taxon>Tremellales</taxon>
        <taxon>Rhynchogastremaceae</taxon>
        <taxon>Papiliotrema</taxon>
    </lineage>
</organism>
<feature type="compositionally biased region" description="Polar residues" evidence="8">
    <location>
        <begin position="289"/>
        <end position="306"/>
    </location>
</feature>
<dbReference type="PROSITE" id="PS00108">
    <property type="entry name" value="PROTEIN_KINASE_ST"/>
    <property type="match status" value="1"/>
</dbReference>
<dbReference type="InterPro" id="IPR008271">
    <property type="entry name" value="Ser/Thr_kinase_AS"/>
</dbReference>
<feature type="compositionally biased region" description="Low complexity" evidence="8">
    <location>
        <begin position="730"/>
        <end position="754"/>
    </location>
</feature>
<dbReference type="PANTHER" id="PTHR24058">
    <property type="entry name" value="DUAL SPECIFICITY PROTEIN KINASE"/>
    <property type="match status" value="1"/>
</dbReference>
<evidence type="ECO:0000313" key="10">
    <source>
        <dbReference type="EMBL" id="KAK1922184.1"/>
    </source>
</evidence>
<comment type="similarity">
    <text evidence="1">Belongs to the protein kinase superfamily. CMGC Ser/Thr protein kinase family. MNB/DYRK subfamily.</text>
</comment>
<feature type="compositionally biased region" description="Basic residues" evidence="8">
    <location>
        <begin position="842"/>
        <end position="851"/>
    </location>
</feature>
<feature type="compositionally biased region" description="Low complexity" evidence="8">
    <location>
        <begin position="360"/>
        <end position="379"/>
    </location>
</feature>
<dbReference type="Gene3D" id="3.30.200.20">
    <property type="entry name" value="Phosphorylase Kinase, domain 1"/>
    <property type="match status" value="1"/>
</dbReference>
<gene>
    <name evidence="10" type="ORF">DB88DRAFT_442395</name>
</gene>
<keyword evidence="4 7" id="KW-0547">Nucleotide-binding</keyword>
<feature type="region of interest" description="Disordered" evidence="8">
    <location>
        <begin position="725"/>
        <end position="869"/>
    </location>
</feature>
<dbReference type="FunFam" id="1.10.510.10:FF:000112">
    <property type="entry name" value="Putative dual specificity tyrosine-phosphorylation-regulated kinase 2"/>
    <property type="match status" value="1"/>
</dbReference>
<feature type="compositionally biased region" description="Polar residues" evidence="8">
    <location>
        <begin position="687"/>
        <end position="697"/>
    </location>
</feature>
<feature type="region of interest" description="Disordered" evidence="8">
    <location>
        <begin position="204"/>
        <end position="505"/>
    </location>
</feature>
<feature type="compositionally biased region" description="Polar residues" evidence="8">
    <location>
        <begin position="457"/>
        <end position="477"/>
    </location>
</feature>
<dbReference type="InterPro" id="IPR050494">
    <property type="entry name" value="Ser_Thr_dual-spec_kinase"/>
</dbReference>
<keyword evidence="11" id="KW-1185">Reference proteome</keyword>
<feature type="compositionally biased region" description="Low complexity" evidence="8">
    <location>
        <begin position="307"/>
        <end position="316"/>
    </location>
</feature>
<dbReference type="InterPro" id="IPR000719">
    <property type="entry name" value="Prot_kinase_dom"/>
</dbReference>
<dbReference type="Pfam" id="PF00069">
    <property type="entry name" value="Pkinase"/>
    <property type="match status" value="1"/>
</dbReference>
<keyword evidence="6 7" id="KW-0067">ATP-binding</keyword>
<dbReference type="PANTHER" id="PTHR24058:SF22">
    <property type="entry name" value="DUAL SPECIFICITY TYROSINE-PHOSPHORYLATION-REGULATED KINASE 4"/>
    <property type="match status" value="1"/>
</dbReference>
<feature type="compositionally biased region" description="Basic and acidic residues" evidence="8">
    <location>
        <begin position="1340"/>
        <end position="1349"/>
    </location>
</feature>
<proteinExistence type="inferred from homology"/>
<comment type="caution">
    <text evidence="10">The sequence shown here is derived from an EMBL/GenBank/DDBJ whole genome shotgun (WGS) entry which is preliminary data.</text>
</comment>
<dbReference type="GO" id="GO:0005524">
    <property type="term" value="F:ATP binding"/>
    <property type="evidence" value="ECO:0007669"/>
    <property type="project" value="UniProtKB-UniRule"/>
</dbReference>
<dbReference type="SUPFAM" id="SSF56112">
    <property type="entry name" value="Protein kinase-like (PK-like)"/>
    <property type="match status" value="1"/>
</dbReference>
<feature type="compositionally biased region" description="Polar residues" evidence="8">
    <location>
        <begin position="33"/>
        <end position="45"/>
    </location>
</feature>
<dbReference type="CDD" id="cd14210">
    <property type="entry name" value="PKc_DYRK"/>
    <property type="match status" value="1"/>
</dbReference>
<accession>A0AAD9FMM8</accession>
<feature type="compositionally biased region" description="Polar residues" evidence="8">
    <location>
        <begin position="766"/>
        <end position="780"/>
    </location>
</feature>
<dbReference type="PROSITE" id="PS00107">
    <property type="entry name" value="PROTEIN_KINASE_ATP"/>
    <property type="match status" value="1"/>
</dbReference>
<dbReference type="InterPro" id="IPR017441">
    <property type="entry name" value="Protein_kinase_ATP_BS"/>
</dbReference>
<dbReference type="InterPro" id="IPR011009">
    <property type="entry name" value="Kinase-like_dom_sf"/>
</dbReference>
<dbReference type="PROSITE" id="PS50011">
    <property type="entry name" value="PROTEIN_KINASE_DOM"/>
    <property type="match status" value="1"/>
</dbReference>
<feature type="compositionally biased region" description="Polar residues" evidence="8">
    <location>
        <begin position="57"/>
        <end position="85"/>
    </location>
</feature>